<evidence type="ECO:0000256" key="1">
    <source>
        <dbReference type="ARBA" id="ARBA00006926"/>
    </source>
</evidence>
<keyword evidence="7" id="KW-1185">Reference proteome</keyword>
<dbReference type="SUPFAM" id="SSF52833">
    <property type="entry name" value="Thioredoxin-like"/>
    <property type="match status" value="1"/>
</dbReference>
<dbReference type="PRINTS" id="PR01011">
    <property type="entry name" value="GLUTPROXDASE"/>
</dbReference>
<dbReference type="Pfam" id="PF00255">
    <property type="entry name" value="GSHPx"/>
    <property type="match status" value="1"/>
</dbReference>
<dbReference type="HOGENOM" id="CLU_029507_2_2_9"/>
<evidence type="ECO:0000256" key="5">
    <source>
        <dbReference type="RuleBase" id="RU000499"/>
    </source>
</evidence>
<evidence type="ECO:0000256" key="4">
    <source>
        <dbReference type="PIRSR" id="PIRSR000303-1"/>
    </source>
</evidence>
<dbReference type="InterPro" id="IPR000889">
    <property type="entry name" value="Glutathione_peroxidase"/>
</dbReference>
<dbReference type="InterPro" id="IPR029760">
    <property type="entry name" value="GPX_CS"/>
</dbReference>
<dbReference type="CDD" id="cd00340">
    <property type="entry name" value="GSH_Peroxidase"/>
    <property type="match status" value="1"/>
</dbReference>
<keyword evidence="3 5" id="KW-0560">Oxidoreductase</keyword>
<dbReference type="GO" id="GO:0004601">
    <property type="term" value="F:peroxidase activity"/>
    <property type="evidence" value="ECO:0007669"/>
    <property type="project" value="UniProtKB-KW"/>
</dbReference>
<evidence type="ECO:0000256" key="2">
    <source>
        <dbReference type="ARBA" id="ARBA00022559"/>
    </source>
</evidence>
<proteinExistence type="inferred from homology"/>
<dbReference type="Gene3D" id="3.40.30.10">
    <property type="entry name" value="Glutaredoxin"/>
    <property type="match status" value="1"/>
</dbReference>
<dbReference type="Proteomes" id="UP000000271">
    <property type="component" value="Chromosome"/>
</dbReference>
<dbReference type="KEGG" id="bse:Bsel_0282"/>
<comment type="similarity">
    <text evidence="1 5">Belongs to the glutathione peroxidase family.</text>
</comment>
<dbReference type="PROSITE" id="PS00763">
    <property type="entry name" value="GLUTATHIONE_PEROXID_2"/>
    <property type="match status" value="1"/>
</dbReference>
<dbReference type="RefSeq" id="WP_013171253.1">
    <property type="nucleotide sequence ID" value="NC_014219.1"/>
</dbReference>
<dbReference type="PROSITE" id="PS00460">
    <property type="entry name" value="GLUTATHIONE_PEROXID_1"/>
    <property type="match status" value="1"/>
</dbReference>
<gene>
    <name evidence="6" type="ordered locus">Bsel_0282</name>
</gene>
<dbReference type="STRING" id="439292.Bsel_0282"/>
<sequence>MSVYDFKVKTSSGLNAPLNRYQGKVLLIVNTATKCGFTPQLDDLQKLQDQYGEQGLQILGFPSNQFDNQEPLGDGEITEFCSLNYGVNFPLFKKIDVRGEDAHPLYQHLTKAKPFNGFDMDHPTAKLMVSIIESKHPEYMLDDGIKWNFTKFLIDRNGEVTARFEPTVEPFDMKADIEALLQSETALNQ</sequence>
<dbReference type="PROSITE" id="PS51355">
    <property type="entry name" value="GLUTATHIONE_PEROXID_3"/>
    <property type="match status" value="1"/>
</dbReference>
<reference evidence="6" key="1">
    <citation type="submission" date="2009-10" db="EMBL/GenBank/DDBJ databases">
        <title>Complete sequence of Bacillus selenitireducens MLS10.</title>
        <authorList>
            <consortium name="US DOE Joint Genome Institute"/>
            <person name="Lucas S."/>
            <person name="Copeland A."/>
            <person name="Lapidus A."/>
            <person name="Glavina del Rio T."/>
            <person name="Dalin E."/>
            <person name="Tice H."/>
            <person name="Bruce D."/>
            <person name="Goodwin L."/>
            <person name="Pitluck S."/>
            <person name="Sims D."/>
            <person name="Brettin T."/>
            <person name="Detter J.C."/>
            <person name="Han C."/>
            <person name="Larimer F."/>
            <person name="Land M."/>
            <person name="Hauser L."/>
            <person name="Kyrpides N."/>
            <person name="Ovchinnikova G."/>
            <person name="Stolz J."/>
        </authorList>
    </citation>
    <scope>NUCLEOTIDE SEQUENCE [LARGE SCALE GENOMIC DNA]</scope>
    <source>
        <strain evidence="6">MLS10</strain>
    </source>
</reference>
<feature type="active site" evidence="4">
    <location>
        <position position="35"/>
    </location>
</feature>
<name>D6XWI2_BACIE</name>
<dbReference type="InterPro" id="IPR029759">
    <property type="entry name" value="GPX_AS"/>
</dbReference>
<dbReference type="eggNOG" id="COG0386">
    <property type="taxonomic scope" value="Bacteria"/>
</dbReference>
<protein>
    <recommendedName>
        <fullName evidence="5">Glutathione peroxidase</fullName>
    </recommendedName>
</protein>
<dbReference type="PANTHER" id="PTHR11592">
    <property type="entry name" value="GLUTATHIONE PEROXIDASE"/>
    <property type="match status" value="1"/>
</dbReference>
<evidence type="ECO:0000313" key="6">
    <source>
        <dbReference type="EMBL" id="ADH97824.1"/>
    </source>
</evidence>
<organism evidence="6 7">
    <name type="scientific">Bacillus selenitireducens (strain ATCC 700615 / DSM 15326 / MLS10)</name>
    <dbReference type="NCBI Taxonomy" id="439292"/>
    <lineage>
        <taxon>Bacteria</taxon>
        <taxon>Bacillati</taxon>
        <taxon>Bacillota</taxon>
        <taxon>Bacilli</taxon>
        <taxon>Bacillales</taxon>
        <taxon>Bacillaceae</taxon>
        <taxon>Salisediminibacterium</taxon>
    </lineage>
</organism>
<evidence type="ECO:0000256" key="3">
    <source>
        <dbReference type="ARBA" id="ARBA00023002"/>
    </source>
</evidence>
<accession>D6XWI2</accession>
<dbReference type="InterPro" id="IPR036249">
    <property type="entry name" value="Thioredoxin-like_sf"/>
</dbReference>
<dbReference type="AlphaFoldDB" id="D6XWI2"/>
<keyword evidence="2 5" id="KW-0575">Peroxidase</keyword>
<dbReference type="PANTHER" id="PTHR11592:SF78">
    <property type="entry name" value="GLUTATHIONE PEROXIDASE"/>
    <property type="match status" value="1"/>
</dbReference>
<dbReference type="OrthoDB" id="9789406at2"/>
<dbReference type="EMBL" id="CP001791">
    <property type="protein sequence ID" value="ADH97824.1"/>
    <property type="molecule type" value="Genomic_DNA"/>
</dbReference>
<dbReference type="GO" id="GO:0034599">
    <property type="term" value="P:cellular response to oxidative stress"/>
    <property type="evidence" value="ECO:0007669"/>
    <property type="project" value="TreeGrafter"/>
</dbReference>
<dbReference type="FunFam" id="3.40.30.10:FF:000010">
    <property type="entry name" value="Glutathione peroxidase"/>
    <property type="match status" value="1"/>
</dbReference>
<dbReference type="PIRSF" id="PIRSF000303">
    <property type="entry name" value="Glutathion_perox"/>
    <property type="match status" value="1"/>
</dbReference>
<evidence type="ECO:0000313" key="7">
    <source>
        <dbReference type="Proteomes" id="UP000000271"/>
    </source>
</evidence>